<dbReference type="InterPro" id="IPR029071">
    <property type="entry name" value="Ubiquitin-like_domsf"/>
</dbReference>
<feature type="region of interest" description="Disordered" evidence="1">
    <location>
        <begin position="176"/>
        <end position="260"/>
    </location>
</feature>
<protein>
    <recommendedName>
        <fullName evidence="6">BAG domain-containing protein</fullName>
    </recommendedName>
</protein>
<name>A0AAN6UTP9_9PEZI</name>
<evidence type="ECO:0000259" key="2">
    <source>
        <dbReference type="PROSITE" id="PS50053"/>
    </source>
</evidence>
<dbReference type="PROSITE" id="PS50053">
    <property type="entry name" value="UBIQUITIN_2"/>
    <property type="match status" value="1"/>
</dbReference>
<dbReference type="Gene3D" id="1.20.58.120">
    <property type="entry name" value="BAG domain"/>
    <property type="match status" value="1"/>
</dbReference>
<evidence type="ECO:0000259" key="3">
    <source>
        <dbReference type="PROSITE" id="PS51035"/>
    </source>
</evidence>
<dbReference type="GO" id="GO:0051087">
    <property type="term" value="F:protein-folding chaperone binding"/>
    <property type="evidence" value="ECO:0007669"/>
    <property type="project" value="InterPro"/>
</dbReference>
<feature type="region of interest" description="Disordered" evidence="1">
    <location>
        <begin position="1"/>
        <end position="23"/>
    </location>
</feature>
<accession>A0AAN6UTP9</accession>
<evidence type="ECO:0008006" key="6">
    <source>
        <dbReference type="Google" id="ProtNLM"/>
    </source>
</evidence>
<feature type="domain" description="BAG" evidence="3">
    <location>
        <begin position="259"/>
        <end position="344"/>
    </location>
</feature>
<dbReference type="SUPFAM" id="SSF63491">
    <property type="entry name" value="BAG domain"/>
    <property type="match status" value="1"/>
</dbReference>
<dbReference type="AlphaFoldDB" id="A0AAN6UTP9"/>
<dbReference type="InterPro" id="IPR000626">
    <property type="entry name" value="Ubiquitin-like_dom"/>
</dbReference>
<feature type="domain" description="Ubiquitin-like" evidence="2">
    <location>
        <begin position="104"/>
        <end position="161"/>
    </location>
</feature>
<organism evidence="4 5">
    <name type="scientific">Trichocladium antarcticum</name>
    <dbReference type="NCBI Taxonomy" id="1450529"/>
    <lineage>
        <taxon>Eukaryota</taxon>
        <taxon>Fungi</taxon>
        <taxon>Dikarya</taxon>
        <taxon>Ascomycota</taxon>
        <taxon>Pezizomycotina</taxon>
        <taxon>Sordariomycetes</taxon>
        <taxon>Sordariomycetidae</taxon>
        <taxon>Sordariales</taxon>
        <taxon>Chaetomiaceae</taxon>
        <taxon>Trichocladium</taxon>
    </lineage>
</organism>
<dbReference type="SMART" id="SM00264">
    <property type="entry name" value="BAG"/>
    <property type="match status" value="1"/>
</dbReference>
<feature type="compositionally biased region" description="Polar residues" evidence="1">
    <location>
        <begin position="225"/>
        <end position="236"/>
    </location>
</feature>
<sequence>MRRYGFSSRGTPSPFGSTLGQGVPNVTDEDFSYITSADLEDRGVDIPGRPYIPRSHFMESYSHSAPPPSYAHRPEDDVILVKHNGITYPEHFPAYSIGDGKLLVGDVRERVNMILDLSERQAKRVKLFYKGRRLKDPDAPVRQYGVKNSSELLMTIGESSPGAGSDSGEEVIVVGRDRRPQYDVQQDYGRPSRTGGWGNRSPRDSGPLRPDIPVEDSRRRAASRVRTQSPSGGSNVSTASAPPGALSSAPVPTGRPGGPIEKLNAIAADFNSRLKPMCVDFITRPPRDPKKRIDEHRRISETIMEHVILKFDAIETSEEEGARERRRELVRYVQAILKDLDDAKL</sequence>
<dbReference type="InterPro" id="IPR036533">
    <property type="entry name" value="BAG_dom_sf"/>
</dbReference>
<feature type="compositionally biased region" description="Low complexity" evidence="1">
    <location>
        <begin position="237"/>
        <end position="252"/>
    </location>
</feature>
<dbReference type="SUPFAM" id="SSF54236">
    <property type="entry name" value="Ubiquitin-like"/>
    <property type="match status" value="1"/>
</dbReference>
<gene>
    <name evidence="4" type="ORF">BT67DRAFT_9723</name>
</gene>
<evidence type="ECO:0000313" key="5">
    <source>
        <dbReference type="Proteomes" id="UP001304895"/>
    </source>
</evidence>
<proteinExistence type="predicted"/>
<reference evidence="4" key="2">
    <citation type="submission" date="2023-05" db="EMBL/GenBank/DDBJ databases">
        <authorList>
            <consortium name="Lawrence Berkeley National Laboratory"/>
            <person name="Steindorff A."/>
            <person name="Hensen N."/>
            <person name="Bonometti L."/>
            <person name="Westerberg I."/>
            <person name="Brannstrom I.O."/>
            <person name="Guillou S."/>
            <person name="Cros-Aarteil S."/>
            <person name="Calhoun S."/>
            <person name="Haridas S."/>
            <person name="Kuo A."/>
            <person name="Mondo S."/>
            <person name="Pangilinan J."/>
            <person name="Riley R."/>
            <person name="Labutti K."/>
            <person name="Andreopoulos B."/>
            <person name="Lipzen A."/>
            <person name="Chen C."/>
            <person name="Yanf M."/>
            <person name="Daum C."/>
            <person name="Ng V."/>
            <person name="Clum A."/>
            <person name="Ohm R."/>
            <person name="Martin F."/>
            <person name="Silar P."/>
            <person name="Natvig D."/>
            <person name="Lalanne C."/>
            <person name="Gautier V."/>
            <person name="Ament-Velasquez S.L."/>
            <person name="Kruys A."/>
            <person name="Hutchinson M.I."/>
            <person name="Powell A.J."/>
            <person name="Barry K."/>
            <person name="Miller A.N."/>
            <person name="Grigoriev I.V."/>
            <person name="Debuchy R."/>
            <person name="Gladieux P."/>
            <person name="Thoren M.H."/>
            <person name="Johannesson H."/>
        </authorList>
    </citation>
    <scope>NUCLEOTIDE SEQUENCE</scope>
    <source>
        <strain evidence="4">CBS 123565</strain>
    </source>
</reference>
<dbReference type="Gene3D" id="3.10.20.90">
    <property type="entry name" value="Phosphatidylinositol 3-kinase Catalytic Subunit, Chain A, domain 1"/>
    <property type="match status" value="1"/>
</dbReference>
<evidence type="ECO:0000256" key="1">
    <source>
        <dbReference type="SAM" id="MobiDB-lite"/>
    </source>
</evidence>
<dbReference type="EMBL" id="MU853401">
    <property type="protein sequence ID" value="KAK4138450.1"/>
    <property type="molecule type" value="Genomic_DNA"/>
</dbReference>
<dbReference type="Proteomes" id="UP001304895">
    <property type="component" value="Unassembled WGS sequence"/>
</dbReference>
<dbReference type="Pfam" id="PF02179">
    <property type="entry name" value="BAG"/>
    <property type="match status" value="1"/>
</dbReference>
<comment type="caution">
    <text evidence="4">The sequence shown here is derived from an EMBL/GenBank/DDBJ whole genome shotgun (WGS) entry which is preliminary data.</text>
</comment>
<feature type="compositionally biased region" description="Polar residues" evidence="1">
    <location>
        <begin position="8"/>
        <end position="20"/>
    </location>
</feature>
<keyword evidence="5" id="KW-1185">Reference proteome</keyword>
<evidence type="ECO:0000313" key="4">
    <source>
        <dbReference type="EMBL" id="KAK4138450.1"/>
    </source>
</evidence>
<dbReference type="InterPro" id="IPR003103">
    <property type="entry name" value="BAG_domain"/>
</dbReference>
<dbReference type="PROSITE" id="PS51035">
    <property type="entry name" value="BAG"/>
    <property type="match status" value="1"/>
</dbReference>
<reference evidence="4" key="1">
    <citation type="journal article" date="2023" name="Mol. Phylogenet. Evol.">
        <title>Genome-scale phylogeny and comparative genomics of the fungal order Sordariales.</title>
        <authorList>
            <person name="Hensen N."/>
            <person name="Bonometti L."/>
            <person name="Westerberg I."/>
            <person name="Brannstrom I.O."/>
            <person name="Guillou S."/>
            <person name="Cros-Aarteil S."/>
            <person name="Calhoun S."/>
            <person name="Haridas S."/>
            <person name="Kuo A."/>
            <person name="Mondo S."/>
            <person name="Pangilinan J."/>
            <person name="Riley R."/>
            <person name="LaButti K."/>
            <person name="Andreopoulos B."/>
            <person name="Lipzen A."/>
            <person name="Chen C."/>
            <person name="Yan M."/>
            <person name="Daum C."/>
            <person name="Ng V."/>
            <person name="Clum A."/>
            <person name="Steindorff A."/>
            <person name="Ohm R.A."/>
            <person name="Martin F."/>
            <person name="Silar P."/>
            <person name="Natvig D.O."/>
            <person name="Lalanne C."/>
            <person name="Gautier V."/>
            <person name="Ament-Velasquez S.L."/>
            <person name="Kruys A."/>
            <person name="Hutchinson M.I."/>
            <person name="Powell A.J."/>
            <person name="Barry K."/>
            <person name="Miller A.N."/>
            <person name="Grigoriev I.V."/>
            <person name="Debuchy R."/>
            <person name="Gladieux P."/>
            <person name="Hiltunen Thoren M."/>
            <person name="Johannesson H."/>
        </authorList>
    </citation>
    <scope>NUCLEOTIDE SEQUENCE</scope>
    <source>
        <strain evidence="4">CBS 123565</strain>
    </source>
</reference>